<gene>
    <name evidence="1" type="ORF">P691DRAFT_809335</name>
</gene>
<evidence type="ECO:0000313" key="1">
    <source>
        <dbReference type="EMBL" id="KAF9450820.1"/>
    </source>
</evidence>
<keyword evidence="2" id="KW-1185">Reference proteome</keyword>
<accession>A0A9P6C6G0</accession>
<dbReference type="EMBL" id="MU151096">
    <property type="protein sequence ID" value="KAF9450820.1"/>
    <property type="molecule type" value="Genomic_DNA"/>
</dbReference>
<evidence type="ECO:0000313" key="2">
    <source>
        <dbReference type="Proteomes" id="UP000807342"/>
    </source>
</evidence>
<dbReference type="Proteomes" id="UP000807342">
    <property type="component" value="Unassembled WGS sequence"/>
</dbReference>
<dbReference type="AlphaFoldDB" id="A0A9P6C6G0"/>
<sequence>MAHHLVPRLPSVTTLGYVGWLASELSAEAWVLMSSTFSNLRVLIFYAFFCTDLVAFIEHLQSLEVLHMIVEEYMLDDQNIRDTIQILPYVETLGGLRKFIWTVNPMPSLWHKLALFESDFQKEYVEVWFRTLPNFVAAYFSVGPDRNRYLHWSSAEFEPEEVSCDDFRHDTSFHDITLDRRLVFM</sequence>
<proteinExistence type="predicted"/>
<reference evidence="1" key="1">
    <citation type="submission" date="2020-11" db="EMBL/GenBank/DDBJ databases">
        <authorList>
            <consortium name="DOE Joint Genome Institute"/>
            <person name="Ahrendt S."/>
            <person name="Riley R."/>
            <person name="Andreopoulos W."/>
            <person name="Labutti K."/>
            <person name="Pangilinan J."/>
            <person name="Ruiz-Duenas F.J."/>
            <person name="Barrasa J.M."/>
            <person name="Sanchez-Garcia M."/>
            <person name="Camarero S."/>
            <person name="Miyauchi S."/>
            <person name="Serrano A."/>
            <person name="Linde D."/>
            <person name="Babiker R."/>
            <person name="Drula E."/>
            <person name="Ayuso-Fernandez I."/>
            <person name="Pacheco R."/>
            <person name="Padilla G."/>
            <person name="Ferreira P."/>
            <person name="Barriuso J."/>
            <person name="Kellner H."/>
            <person name="Castanera R."/>
            <person name="Alfaro M."/>
            <person name="Ramirez L."/>
            <person name="Pisabarro A.G."/>
            <person name="Kuo A."/>
            <person name="Tritt A."/>
            <person name="Lipzen A."/>
            <person name="He G."/>
            <person name="Yan M."/>
            <person name="Ng V."/>
            <person name="Cullen D."/>
            <person name="Martin F."/>
            <person name="Rosso M.-N."/>
            <person name="Henrissat B."/>
            <person name="Hibbett D."/>
            <person name="Martinez A.T."/>
            <person name="Grigoriev I.V."/>
        </authorList>
    </citation>
    <scope>NUCLEOTIDE SEQUENCE</scope>
    <source>
        <strain evidence="1">MF-IS2</strain>
    </source>
</reference>
<name>A0A9P6C6G0_9AGAR</name>
<organism evidence="1 2">
    <name type="scientific">Macrolepiota fuliginosa MF-IS2</name>
    <dbReference type="NCBI Taxonomy" id="1400762"/>
    <lineage>
        <taxon>Eukaryota</taxon>
        <taxon>Fungi</taxon>
        <taxon>Dikarya</taxon>
        <taxon>Basidiomycota</taxon>
        <taxon>Agaricomycotina</taxon>
        <taxon>Agaricomycetes</taxon>
        <taxon>Agaricomycetidae</taxon>
        <taxon>Agaricales</taxon>
        <taxon>Agaricineae</taxon>
        <taxon>Agaricaceae</taxon>
        <taxon>Macrolepiota</taxon>
    </lineage>
</organism>
<protein>
    <submittedName>
        <fullName evidence="1">Uncharacterized protein</fullName>
    </submittedName>
</protein>
<comment type="caution">
    <text evidence="1">The sequence shown here is derived from an EMBL/GenBank/DDBJ whole genome shotgun (WGS) entry which is preliminary data.</text>
</comment>